<organism evidence="2 3">
    <name type="scientific">Hymenobacter crusticola</name>
    <dbReference type="NCBI Taxonomy" id="1770526"/>
    <lineage>
        <taxon>Bacteria</taxon>
        <taxon>Pseudomonadati</taxon>
        <taxon>Bacteroidota</taxon>
        <taxon>Cytophagia</taxon>
        <taxon>Cytophagales</taxon>
        <taxon>Hymenobacteraceae</taxon>
        <taxon>Hymenobacter</taxon>
    </lineage>
</organism>
<gene>
    <name evidence="2" type="ORF">BXP70_28015</name>
</gene>
<sequence>MRNKLLLCTALLFSGAACTPELDGENPLNSILVRQETYKLPGDQLFPEGIAYNSRKGVFYVGSTLNGDVIQVGVASGEASLFAAGAAQGRLDCRGMKTDAQNRLWIAGGQENKIHVLSPQGSPLKTWDTKALFNSGFINDCVADANYIYFTDSRVQKIYRAAVGAATPGEVEEWLAFTDQQIPYGAGFNANGIALTADGRYLLLVISNTGKLFRIDRSSKAVTEIQLNQPVTAGDGLWLSGTTLYVSRNVTGQLFPVQLNNTYTQGTVGAGFGNNLKFNTTIARAGEYFLVVNSQLNLRPTGTTPPPALPSLPFTVSRVTIP</sequence>
<dbReference type="AlphaFoldDB" id="A0A243W582"/>
<feature type="signal peptide" evidence="1">
    <location>
        <begin position="1"/>
        <end position="19"/>
    </location>
</feature>
<dbReference type="Gene3D" id="2.120.10.30">
    <property type="entry name" value="TolB, C-terminal domain"/>
    <property type="match status" value="1"/>
</dbReference>
<feature type="chain" id="PRO_5013122967" evidence="1">
    <location>
        <begin position="20"/>
        <end position="322"/>
    </location>
</feature>
<name>A0A243W582_9BACT</name>
<dbReference type="InterPro" id="IPR011042">
    <property type="entry name" value="6-blade_b-propeller_TolB-like"/>
</dbReference>
<proteinExistence type="predicted"/>
<dbReference type="OrthoDB" id="8584394at2"/>
<evidence type="ECO:0000313" key="3">
    <source>
        <dbReference type="Proteomes" id="UP000194873"/>
    </source>
</evidence>
<keyword evidence="3" id="KW-1185">Reference proteome</keyword>
<dbReference type="EMBL" id="MTSE01000052">
    <property type="protein sequence ID" value="OUJ68384.1"/>
    <property type="molecule type" value="Genomic_DNA"/>
</dbReference>
<evidence type="ECO:0000256" key="1">
    <source>
        <dbReference type="SAM" id="SignalP"/>
    </source>
</evidence>
<keyword evidence="1" id="KW-0732">Signal</keyword>
<dbReference type="SUPFAM" id="SSF63829">
    <property type="entry name" value="Calcium-dependent phosphotriesterase"/>
    <property type="match status" value="1"/>
</dbReference>
<accession>A0A243W582</accession>
<evidence type="ECO:0000313" key="2">
    <source>
        <dbReference type="EMBL" id="OUJ68384.1"/>
    </source>
</evidence>
<dbReference type="Proteomes" id="UP000194873">
    <property type="component" value="Unassembled WGS sequence"/>
</dbReference>
<protein>
    <submittedName>
        <fullName evidence="2">Uncharacterized protein</fullName>
    </submittedName>
</protein>
<dbReference type="PROSITE" id="PS51257">
    <property type="entry name" value="PROKAR_LIPOPROTEIN"/>
    <property type="match status" value="1"/>
</dbReference>
<reference evidence="2 3" key="1">
    <citation type="submission" date="2017-01" db="EMBL/GenBank/DDBJ databases">
        <title>A new Hymenobacter.</title>
        <authorList>
            <person name="Liang Y."/>
            <person name="Feng F."/>
        </authorList>
    </citation>
    <scope>NUCLEOTIDE SEQUENCE [LARGE SCALE GENOMIC DNA]</scope>
    <source>
        <strain evidence="2">MIMBbqt21</strain>
    </source>
</reference>
<comment type="caution">
    <text evidence="2">The sequence shown here is derived from an EMBL/GenBank/DDBJ whole genome shotgun (WGS) entry which is preliminary data.</text>
</comment>
<dbReference type="RefSeq" id="WP_086597421.1">
    <property type="nucleotide sequence ID" value="NZ_MTSE01000052.1"/>
</dbReference>